<organism evidence="2 3">
    <name type="scientific">Loxostege sticticalis</name>
    <name type="common">Beet webworm moth</name>
    <dbReference type="NCBI Taxonomy" id="481309"/>
    <lineage>
        <taxon>Eukaryota</taxon>
        <taxon>Metazoa</taxon>
        <taxon>Ecdysozoa</taxon>
        <taxon>Arthropoda</taxon>
        <taxon>Hexapoda</taxon>
        <taxon>Insecta</taxon>
        <taxon>Pterygota</taxon>
        <taxon>Neoptera</taxon>
        <taxon>Endopterygota</taxon>
        <taxon>Lepidoptera</taxon>
        <taxon>Glossata</taxon>
        <taxon>Ditrysia</taxon>
        <taxon>Pyraloidea</taxon>
        <taxon>Crambidae</taxon>
        <taxon>Pyraustinae</taxon>
        <taxon>Loxostege</taxon>
    </lineage>
</organism>
<name>A0ABD0TFB5_LOXSC</name>
<comment type="caution">
    <text evidence="2">The sequence shown here is derived from an EMBL/GenBank/DDBJ whole genome shotgun (WGS) entry which is preliminary data.</text>
</comment>
<dbReference type="InterPro" id="IPR045107">
    <property type="entry name" value="SAC3/GANP/THP3"/>
</dbReference>
<evidence type="ECO:0000259" key="1">
    <source>
        <dbReference type="Pfam" id="PF03399"/>
    </source>
</evidence>
<dbReference type="AlphaFoldDB" id="A0ABD0TFB5"/>
<reference evidence="2 3" key="1">
    <citation type="submission" date="2024-06" db="EMBL/GenBank/DDBJ databases">
        <title>A chromosome-level genome assembly of beet webworm, Loxostege sticticalis.</title>
        <authorList>
            <person name="Zhang Y."/>
        </authorList>
    </citation>
    <scope>NUCLEOTIDE SEQUENCE [LARGE SCALE GENOMIC DNA]</scope>
    <source>
        <strain evidence="2">AQ028</strain>
        <tissue evidence="2">Male pupae</tissue>
    </source>
</reference>
<dbReference type="InterPro" id="IPR005062">
    <property type="entry name" value="SAC3/GANP/THP3_conserved"/>
</dbReference>
<dbReference type="EMBL" id="JBEDNZ010000005">
    <property type="protein sequence ID" value="KAL0841723.1"/>
    <property type="molecule type" value="Genomic_DNA"/>
</dbReference>
<feature type="domain" description="SAC3/GANP/THP3 conserved" evidence="1">
    <location>
        <begin position="29"/>
        <end position="330"/>
    </location>
</feature>
<evidence type="ECO:0000313" key="2">
    <source>
        <dbReference type="EMBL" id="KAL0841723.1"/>
    </source>
</evidence>
<dbReference type="Gene3D" id="1.25.40.990">
    <property type="match status" value="1"/>
</dbReference>
<dbReference type="Proteomes" id="UP001549921">
    <property type="component" value="Unassembled WGS sequence"/>
</dbReference>
<accession>A0ABD0TFB5</accession>
<dbReference type="PANTHER" id="PTHR12436:SF38">
    <property type="entry name" value="SAC3 DOMAIN-CONTAINING PROTEIN 1"/>
    <property type="match status" value="1"/>
</dbReference>
<dbReference type="PANTHER" id="PTHR12436">
    <property type="entry name" value="80 KDA MCM3-ASSOCIATED PROTEIN"/>
    <property type="match status" value="1"/>
</dbReference>
<protein>
    <recommendedName>
        <fullName evidence="1">SAC3/GANP/THP3 conserved domain-containing protein</fullName>
    </recommendedName>
</protein>
<gene>
    <name evidence="2" type="ORF">ABMA28_013995</name>
</gene>
<evidence type="ECO:0000313" key="3">
    <source>
        <dbReference type="Proteomes" id="UP001549921"/>
    </source>
</evidence>
<dbReference type="Pfam" id="PF03399">
    <property type="entry name" value="SAC3_GANP"/>
    <property type="match status" value="1"/>
</dbReference>
<proteinExistence type="predicted"/>
<sequence length="373" mass="43367">MSYFDFFCNNNDKSKPDNSEKIQGTCYSMCPQAEVTLRERENLVHVLEVAGGTRKLVKSYSRSAADSNMAAPHLLRPYRVLKDTVQYLLRDVIKRKGVSSLVLYDFLNDRLRAVRQDMTIQRLPPGECACLLEPMVRFYVYFGYKFSNLKPGDFDQVLNKKYLLESLKWFLYCCDSMEQSSTKVEEVDVLNGFMSNLDISKRNPSYDRVLMESLYILCNLDDIYPLMRYLGLPKELKSNLTLELAYKVAIANWKRNYIFVCSAIKNLCPLSFCALSSYLPTIQRQALRVMSHGYSSKQLTVPVATVRQWLHFTSDAEALSVCRHYGLKTEERGVRFNKTDFKTDVPLHQLEKHFRHEEKLNLQDMDEIFITCQ</sequence>